<evidence type="ECO:0000313" key="1">
    <source>
        <dbReference type="EMBL" id="CAB4729840.1"/>
    </source>
</evidence>
<accession>A0A6J6S4C2</accession>
<reference evidence="1" key="1">
    <citation type="submission" date="2020-05" db="EMBL/GenBank/DDBJ databases">
        <authorList>
            <person name="Chiriac C."/>
            <person name="Salcher M."/>
            <person name="Ghai R."/>
            <person name="Kavagutti S V."/>
        </authorList>
    </citation>
    <scope>NUCLEOTIDE SEQUENCE</scope>
</reference>
<organism evidence="1">
    <name type="scientific">freshwater metagenome</name>
    <dbReference type="NCBI Taxonomy" id="449393"/>
    <lineage>
        <taxon>unclassified sequences</taxon>
        <taxon>metagenomes</taxon>
        <taxon>ecological metagenomes</taxon>
    </lineage>
</organism>
<name>A0A6J6S4C2_9ZZZZ</name>
<gene>
    <name evidence="1" type="ORF">UFOPK2579_02504</name>
</gene>
<protein>
    <submittedName>
        <fullName evidence="1">Unannotated protein</fullName>
    </submittedName>
</protein>
<dbReference type="AlphaFoldDB" id="A0A6J6S4C2"/>
<proteinExistence type="predicted"/>
<sequence length="65" mass="7738">MTARDIREPGDFIRRLHDAYAAADRPRAFSWTIEPPEHWVATRSVSQRRALDDSQRRRLLRYRSG</sequence>
<dbReference type="EMBL" id="CAEZXR010000377">
    <property type="protein sequence ID" value="CAB4729840.1"/>
    <property type="molecule type" value="Genomic_DNA"/>
</dbReference>